<evidence type="ECO:0000313" key="1">
    <source>
        <dbReference type="EMBL" id="KIL57328.1"/>
    </source>
</evidence>
<sequence length="283" mass="31685">MRDLLLQLVVLQRNSRNIATIQAPESARNGTVTERNPAPVTKARENIPENDLDGCLSVLLSCLRGKNSVLAVNAAILDYMSSLLSFDCAETAARVRSVSDAQNLIDFIDLLTNNESFLDLFGPDARCKAAYLASEIFARVPVIPWSYFWNGPNHQYHSDGPSRFMPRALESGCQTALIGRILDHNYTVPLLREYYLRFVGGNVNERNETFRGWPGRSNPFLVTKIRAVSCNDHLRNLVHGFVVDAQGSENHPIHPFHGHRTVLHEYPIKTLRFGLESPCKGSV</sequence>
<keyword evidence="2" id="KW-1185">Reference proteome</keyword>
<gene>
    <name evidence="1" type="ORF">M378DRAFT_395817</name>
</gene>
<dbReference type="AlphaFoldDB" id="A0A0C2WM99"/>
<dbReference type="HOGENOM" id="CLU_1057578_0_0_1"/>
<name>A0A0C2WM99_AMAMK</name>
<proteinExistence type="predicted"/>
<dbReference type="EMBL" id="KN818374">
    <property type="protein sequence ID" value="KIL57328.1"/>
    <property type="molecule type" value="Genomic_DNA"/>
</dbReference>
<organism evidence="1 2">
    <name type="scientific">Amanita muscaria (strain Koide BX008)</name>
    <dbReference type="NCBI Taxonomy" id="946122"/>
    <lineage>
        <taxon>Eukaryota</taxon>
        <taxon>Fungi</taxon>
        <taxon>Dikarya</taxon>
        <taxon>Basidiomycota</taxon>
        <taxon>Agaricomycotina</taxon>
        <taxon>Agaricomycetes</taxon>
        <taxon>Agaricomycetidae</taxon>
        <taxon>Agaricales</taxon>
        <taxon>Pluteineae</taxon>
        <taxon>Amanitaceae</taxon>
        <taxon>Amanita</taxon>
    </lineage>
</organism>
<accession>A0A0C2WM99</accession>
<dbReference type="Proteomes" id="UP000054549">
    <property type="component" value="Unassembled WGS sequence"/>
</dbReference>
<evidence type="ECO:0000313" key="2">
    <source>
        <dbReference type="Proteomes" id="UP000054549"/>
    </source>
</evidence>
<dbReference type="InParanoid" id="A0A0C2WM99"/>
<protein>
    <submittedName>
        <fullName evidence="1">Uncharacterized protein</fullName>
    </submittedName>
</protein>
<reference evidence="1 2" key="1">
    <citation type="submission" date="2014-04" db="EMBL/GenBank/DDBJ databases">
        <title>Evolutionary Origins and Diversification of the Mycorrhizal Mutualists.</title>
        <authorList>
            <consortium name="DOE Joint Genome Institute"/>
            <consortium name="Mycorrhizal Genomics Consortium"/>
            <person name="Kohler A."/>
            <person name="Kuo A."/>
            <person name="Nagy L.G."/>
            <person name="Floudas D."/>
            <person name="Copeland A."/>
            <person name="Barry K.W."/>
            <person name="Cichocki N."/>
            <person name="Veneault-Fourrey C."/>
            <person name="LaButti K."/>
            <person name="Lindquist E.A."/>
            <person name="Lipzen A."/>
            <person name="Lundell T."/>
            <person name="Morin E."/>
            <person name="Murat C."/>
            <person name="Riley R."/>
            <person name="Ohm R."/>
            <person name="Sun H."/>
            <person name="Tunlid A."/>
            <person name="Henrissat B."/>
            <person name="Grigoriev I.V."/>
            <person name="Hibbett D.S."/>
            <person name="Martin F."/>
        </authorList>
    </citation>
    <scope>NUCLEOTIDE SEQUENCE [LARGE SCALE GENOMIC DNA]</scope>
    <source>
        <strain evidence="1 2">Koide BX008</strain>
    </source>
</reference>